<dbReference type="Gene3D" id="3.30.559.10">
    <property type="entry name" value="Chloramphenicol acetyltransferase-like domain"/>
    <property type="match status" value="1"/>
</dbReference>
<keyword evidence="9 11" id="KW-0012">Acyltransferase</keyword>
<dbReference type="Pfam" id="PF06974">
    <property type="entry name" value="WS_DGAT_C"/>
    <property type="match status" value="1"/>
</dbReference>
<feature type="domain" description="O-acyltransferase WSD1 C-terminal" evidence="14">
    <location>
        <begin position="314"/>
        <end position="459"/>
    </location>
</feature>
<keyword evidence="8 11" id="KW-0443">Lipid metabolism</keyword>
<evidence type="ECO:0000256" key="2">
    <source>
        <dbReference type="ARBA" id="ARBA00005189"/>
    </source>
</evidence>
<dbReference type="InterPro" id="IPR023213">
    <property type="entry name" value="CAT-like_dom_sf"/>
</dbReference>
<comment type="pathway">
    <text evidence="1 11">Glycerolipid metabolism; triacylglycerol biosynthesis.</text>
</comment>
<dbReference type="RefSeq" id="WP_265996732.1">
    <property type="nucleotide sequence ID" value="NZ_JAPJDN010000007.1"/>
</dbReference>
<dbReference type="InterPro" id="IPR009721">
    <property type="entry name" value="O-acyltransferase_WSD1_C"/>
</dbReference>
<evidence type="ECO:0000256" key="1">
    <source>
        <dbReference type="ARBA" id="ARBA00004771"/>
    </source>
</evidence>
<name>A0ABT3SCB9_9MYCO</name>
<comment type="catalytic activity">
    <reaction evidence="10 11">
        <text>an acyl-CoA + a 1,2-diacyl-sn-glycerol = a triacyl-sn-glycerol + CoA</text>
        <dbReference type="Rhea" id="RHEA:10868"/>
        <dbReference type="ChEBI" id="CHEBI:17815"/>
        <dbReference type="ChEBI" id="CHEBI:57287"/>
        <dbReference type="ChEBI" id="CHEBI:58342"/>
        <dbReference type="ChEBI" id="CHEBI:64615"/>
        <dbReference type="EC" id="2.3.1.20"/>
    </reaction>
</comment>
<comment type="pathway">
    <text evidence="2">Lipid metabolism.</text>
</comment>
<accession>A0ABT3SCB9</accession>
<proteinExistence type="inferred from homology"/>
<dbReference type="PANTHER" id="PTHR31650">
    <property type="entry name" value="O-ACYLTRANSFERASE (WSD1-LIKE) FAMILY PROTEIN"/>
    <property type="match status" value="1"/>
</dbReference>
<feature type="domain" description="O-acyltransferase WSD1-like N-terminal" evidence="13">
    <location>
        <begin position="4"/>
        <end position="271"/>
    </location>
</feature>
<dbReference type="InterPro" id="IPR014292">
    <property type="entry name" value="Acyl_transf_WS/DGAT"/>
</dbReference>
<dbReference type="NCBIfam" id="TIGR02946">
    <property type="entry name" value="acyl_WS_DGAT"/>
    <property type="match status" value="1"/>
</dbReference>
<evidence type="ECO:0000313" key="16">
    <source>
        <dbReference type="Proteomes" id="UP001300745"/>
    </source>
</evidence>
<keyword evidence="7 11" id="KW-0319">Glycerol metabolism</keyword>
<evidence type="ECO:0000256" key="11">
    <source>
        <dbReference type="RuleBase" id="RU361241"/>
    </source>
</evidence>
<evidence type="ECO:0000259" key="13">
    <source>
        <dbReference type="Pfam" id="PF03007"/>
    </source>
</evidence>
<keyword evidence="16" id="KW-1185">Reference proteome</keyword>
<evidence type="ECO:0000259" key="14">
    <source>
        <dbReference type="Pfam" id="PF06974"/>
    </source>
</evidence>
<evidence type="ECO:0000313" key="15">
    <source>
        <dbReference type="EMBL" id="MCX2937139.1"/>
    </source>
</evidence>
<evidence type="ECO:0000256" key="6">
    <source>
        <dbReference type="ARBA" id="ARBA00022679"/>
    </source>
</evidence>
<dbReference type="PANTHER" id="PTHR31650:SF1">
    <property type="entry name" value="WAX ESTER SYNTHASE_DIACYLGLYCEROL ACYLTRANSFERASE 4-RELATED"/>
    <property type="match status" value="1"/>
</dbReference>
<evidence type="ECO:0000256" key="7">
    <source>
        <dbReference type="ARBA" id="ARBA00022798"/>
    </source>
</evidence>
<protein>
    <recommendedName>
        <fullName evidence="4 11">Diacylglycerol O-acyltransferase</fullName>
        <ecNumber evidence="4 11">2.3.1.20</ecNumber>
    </recommendedName>
</protein>
<dbReference type="SUPFAM" id="SSF52777">
    <property type="entry name" value="CoA-dependent acyltransferases"/>
    <property type="match status" value="1"/>
</dbReference>
<evidence type="ECO:0000256" key="8">
    <source>
        <dbReference type="ARBA" id="ARBA00023098"/>
    </source>
</evidence>
<dbReference type="EC" id="2.3.1.20" evidence="4 11"/>
<evidence type="ECO:0000256" key="3">
    <source>
        <dbReference type="ARBA" id="ARBA00009587"/>
    </source>
</evidence>
<comment type="caution">
    <text evidence="15">The sequence shown here is derived from an EMBL/GenBank/DDBJ whole genome shotgun (WGS) entry which is preliminary data.</text>
</comment>
<sequence>METLDPIDALMLTGELLSSPMHVAVMLIMSPPKGAKRAKFVDELYEQSLTSSDPVDPRLRRRPHRGVDTGGLWVWREEAELDPRHHVQRRTLPRGSGTAALWELVSELHAERLDRSAPLWMAYLIDGLAGGRFALYIKVHHILIDGVAGLQMIGDSLSDDPDRRSMPPFYAASAPADPSPQHRRRGPLSAMREVANAATSGLSLARHVAAAELANIVGSLTTPSVAPPFGAPHTRFNTKLGSRRAFAATSLDHNRIRAIQQAAGVTGNDVVTALVAAVLRSWLAEQDELPHQSLVALCPVTVRGRDAAGSDRHGNQFGLGMCPLGTSVEDPVQRLNLIHHAMANVKHQVAAQGPGAMLLVLMPAILPTVLSPLLPFTSWVRPSYNVPISNVPGPRQQMYYNGARVDEIYPVSTVYDGMALNVTLCSYADKIGVGYVADRDVVASIDDLIPLTETALAELEAAVGVT</sequence>
<dbReference type="Gene3D" id="3.30.559.30">
    <property type="entry name" value="Nonribosomal peptide synthetase, condensation domain"/>
    <property type="match status" value="1"/>
</dbReference>
<comment type="similarity">
    <text evidence="3 11">Belongs to the long-chain O-acyltransferase family.</text>
</comment>
<evidence type="ECO:0000256" key="12">
    <source>
        <dbReference type="SAM" id="MobiDB-lite"/>
    </source>
</evidence>
<dbReference type="Pfam" id="PF03007">
    <property type="entry name" value="WS_DGAT_cat"/>
    <property type="match status" value="1"/>
</dbReference>
<dbReference type="InterPro" id="IPR045034">
    <property type="entry name" value="O-acyltransferase_WSD1-like"/>
</dbReference>
<dbReference type="InterPro" id="IPR004255">
    <property type="entry name" value="O-acyltransferase_WSD1_N"/>
</dbReference>
<reference evidence="15 16" key="1">
    <citation type="submission" date="2022-11" db="EMBL/GenBank/DDBJ databases">
        <title>Mycobacterium sp. nov.</title>
        <authorList>
            <person name="Papic B."/>
            <person name="Spicic S."/>
            <person name="Duvnjak S."/>
        </authorList>
    </citation>
    <scope>NUCLEOTIDE SEQUENCE [LARGE SCALE GENOMIC DNA]</scope>
    <source>
        <strain evidence="15 16">CVI_P4</strain>
    </source>
</reference>
<organism evidence="15 16">
    <name type="scientific">Mycobacterium pinniadriaticum</name>
    <dbReference type="NCBI Taxonomy" id="2994102"/>
    <lineage>
        <taxon>Bacteria</taxon>
        <taxon>Bacillati</taxon>
        <taxon>Actinomycetota</taxon>
        <taxon>Actinomycetes</taxon>
        <taxon>Mycobacteriales</taxon>
        <taxon>Mycobacteriaceae</taxon>
        <taxon>Mycobacterium</taxon>
    </lineage>
</organism>
<dbReference type="Proteomes" id="UP001300745">
    <property type="component" value="Unassembled WGS sequence"/>
</dbReference>
<dbReference type="EMBL" id="JAPJDO010000007">
    <property type="protein sequence ID" value="MCX2937139.1"/>
    <property type="molecule type" value="Genomic_DNA"/>
</dbReference>
<gene>
    <name evidence="15" type="ORF">ORI27_10525</name>
</gene>
<keyword evidence="5 11" id="KW-0444">Lipid biosynthesis</keyword>
<evidence type="ECO:0000256" key="5">
    <source>
        <dbReference type="ARBA" id="ARBA00022516"/>
    </source>
</evidence>
<keyword evidence="6 11" id="KW-0808">Transferase</keyword>
<evidence type="ECO:0000256" key="9">
    <source>
        <dbReference type="ARBA" id="ARBA00023315"/>
    </source>
</evidence>
<evidence type="ECO:0000256" key="10">
    <source>
        <dbReference type="ARBA" id="ARBA00048109"/>
    </source>
</evidence>
<feature type="region of interest" description="Disordered" evidence="12">
    <location>
        <begin position="164"/>
        <end position="186"/>
    </location>
</feature>
<evidence type="ECO:0000256" key="4">
    <source>
        <dbReference type="ARBA" id="ARBA00013244"/>
    </source>
</evidence>